<dbReference type="CDD" id="cd09280">
    <property type="entry name" value="RNase_HI_eukaryote_like"/>
    <property type="match status" value="1"/>
</dbReference>
<dbReference type="PANTHER" id="PTHR10642">
    <property type="entry name" value="RIBONUCLEASE H1"/>
    <property type="match status" value="1"/>
</dbReference>
<keyword evidence="5" id="KW-0540">Nuclease</keyword>
<evidence type="ECO:0000256" key="3">
    <source>
        <dbReference type="ARBA" id="ARBA00005300"/>
    </source>
</evidence>
<dbReference type="InterPro" id="IPR002156">
    <property type="entry name" value="RNaseH_domain"/>
</dbReference>
<keyword evidence="9" id="KW-0460">Magnesium</keyword>
<evidence type="ECO:0000256" key="5">
    <source>
        <dbReference type="ARBA" id="ARBA00022722"/>
    </source>
</evidence>
<accession>A0A9W8HA36</accession>
<keyword evidence="7" id="KW-0255">Endonuclease</keyword>
<dbReference type="EC" id="3.1.26.4" evidence="4"/>
<dbReference type="Pfam" id="PF00075">
    <property type="entry name" value="RNase_H"/>
    <property type="match status" value="1"/>
</dbReference>
<dbReference type="EMBL" id="JANBUL010000073">
    <property type="protein sequence ID" value="KAJ2782423.1"/>
    <property type="molecule type" value="Genomic_DNA"/>
</dbReference>
<dbReference type="FunFam" id="3.30.420.10:FF:000115">
    <property type="entry name" value="Ribonuclease H"/>
    <property type="match status" value="1"/>
</dbReference>
<dbReference type="Proteomes" id="UP001140217">
    <property type="component" value="Unassembled WGS sequence"/>
</dbReference>
<dbReference type="PANTHER" id="PTHR10642:SF26">
    <property type="entry name" value="RIBONUCLEASE H1"/>
    <property type="match status" value="1"/>
</dbReference>
<evidence type="ECO:0000256" key="7">
    <source>
        <dbReference type="ARBA" id="ARBA00022759"/>
    </source>
</evidence>
<dbReference type="InterPro" id="IPR009027">
    <property type="entry name" value="Ribosomal_bL9/RNase_H1_N"/>
</dbReference>
<dbReference type="InterPro" id="IPR037056">
    <property type="entry name" value="RNase_H1_N_sf"/>
</dbReference>
<dbReference type="InterPro" id="IPR011320">
    <property type="entry name" value="RNase_H1_N"/>
</dbReference>
<comment type="similarity">
    <text evidence="3">Belongs to the RNase H family.</text>
</comment>
<organism evidence="11 12">
    <name type="scientific">Coemansia javaensis</name>
    <dbReference type="NCBI Taxonomy" id="2761396"/>
    <lineage>
        <taxon>Eukaryota</taxon>
        <taxon>Fungi</taxon>
        <taxon>Fungi incertae sedis</taxon>
        <taxon>Zoopagomycota</taxon>
        <taxon>Kickxellomycotina</taxon>
        <taxon>Kickxellomycetes</taxon>
        <taxon>Kickxellales</taxon>
        <taxon>Kickxellaceae</taxon>
        <taxon>Coemansia</taxon>
    </lineage>
</organism>
<dbReference type="GO" id="GO:0004523">
    <property type="term" value="F:RNA-DNA hybrid ribonuclease activity"/>
    <property type="evidence" value="ECO:0007669"/>
    <property type="project" value="UniProtKB-EC"/>
</dbReference>
<evidence type="ECO:0000256" key="9">
    <source>
        <dbReference type="ARBA" id="ARBA00022842"/>
    </source>
</evidence>
<evidence type="ECO:0000256" key="6">
    <source>
        <dbReference type="ARBA" id="ARBA00022723"/>
    </source>
</evidence>
<comment type="caution">
    <text evidence="11">The sequence shown here is derived from an EMBL/GenBank/DDBJ whole genome shotgun (WGS) entry which is preliminary data.</text>
</comment>
<evidence type="ECO:0000259" key="10">
    <source>
        <dbReference type="PROSITE" id="PS50879"/>
    </source>
</evidence>
<dbReference type="SUPFAM" id="SSF53098">
    <property type="entry name" value="Ribonuclease H-like"/>
    <property type="match status" value="1"/>
</dbReference>
<dbReference type="FunFam" id="3.40.970.10:FF:000001">
    <property type="entry name" value="Ribonuclease H1"/>
    <property type="match status" value="1"/>
</dbReference>
<dbReference type="Gene3D" id="3.30.420.10">
    <property type="entry name" value="Ribonuclease H-like superfamily/Ribonuclease H"/>
    <property type="match status" value="1"/>
</dbReference>
<dbReference type="Gene3D" id="3.40.970.10">
    <property type="entry name" value="Ribonuclease H1, N-terminal domain"/>
    <property type="match status" value="1"/>
</dbReference>
<evidence type="ECO:0000313" key="11">
    <source>
        <dbReference type="EMBL" id="KAJ2782423.1"/>
    </source>
</evidence>
<dbReference type="InterPro" id="IPR012337">
    <property type="entry name" value="RNaseH-like_sf"/>
</dbReference>
<dbReference type="InterPro" id="IPR036397">
    <property type="entry name" value="RNaseH_sf"/>
</dbReference>
<evidence type="ECO:0000256" key="8">
    <source>
        <dbReference type="ARBA" id="ARBA00022801"/>
    </source>
</evidence>
<keyword evidence="6" id="KW-0479">Metal-binding</keyword>
<keyword evidence="12" id="KW-1185">Reference proteome</keyword>
<evidence type="ECO:0000256" key="4">
    <source>
        <dbReference type="ARBA" id="ARBA00012180"/>
    </source>
</evidence>
<dbReference type="Pfam" id="PF01693">
    <property type="entry name" value="Cauli_VI"/>
    <property type="match status" value="1"/>
</dbReference>
<dbReference type="PROSITE" id="PS50879">
    <property type="entry name" value="RNASE_H_1"/>
    <property type="match status" value="1"/>
</dbReference>
<reference evidence="11" key="1">
    <citation type="submission" date="2022-07" db="EMBL/GenBank/DDBJ databases">
        <title>Phylogenomic reconstructions and comparative analyses of Kickxellomycotina fungi.</title>
        <authorList>
            <person name="Reynolds N.K."/>
            <person name="Stajich J.E."/>
            <person name="Barry K."/>
            <person name="Grigoriev I.V."/>
            <person name="Crous P."/>
            <person name="Smith M.E."/>
        </authorList>
    </citation>
    <scope>NUCLEOTIDE SEQUENCE</scope>
    <source>
        <strain evidence="11">NBRC 105414</strain>
    </source>
</reference>
<evidence type="ECO:0000256" key="1">
    <source>
        <dbReference type="ARBA" id="ARBA00000077"/>
    </source>
</evidence>
<comment type="catalytic activity">
    <reaction evidence="1">
        <text>Endonucleolytic cleavage to 5'-phosphomonoester.</text>
        <dbReference type="EC" id="3.1.26.4"/>
    </reaction>
</comment>
<dbReference type="SUPFAM" id="SSF55658">
    <property type="entry name" value="L9 N-domain-like"/>
    <property type="match status" value="1"/>
</dbReference>
<protein>
    <recommendedName>
        <fullName evidence="4">ribonuclease H</fullName>
        <ecNumber evidence="4">3.1.26.4</ecNumber>
    </recommendedName>
</protein>
<gene>
    <name evidence="11" type="primary">RNASEH1</name>
    <name evidence="11" type="ORF">H4R18_002293</name>
</gene>
<comment type="cofactor">
    <cofactor evidence="2">
        <name>Mg(2+)</name>
        <dbReference type="ChEBI" id="CHEBI:18420"/>
    </cofactor>
</comment>
<dbReference type="GO" id="GO:0003676">
    <property type="term" value="F:nucleic acid binding"/>
    <property type="evidence" value="ECO:0007669"/>
    <property type="project" value="InterPro"/>
</dbReference>
<dbReference type="OrthoDB" id="407198at2759"/>
<feature type="domain" description="RNase H type-1" evidence="10">
    <location>
        <begin position="52"/>
        <end position="199"/>
    </location>
</feature>
<proteinExistence type="inferred from homology"/>
<sequence length="204" mass="21552">MPRAAAGFYAVRRGRRPGVYGTWDECRAQTDGFAGAVFKRFASAAEAQAFVGGARQVVYTDGASSRNGQHGARAGVGVYFGEGDARNVSEPLAGPRQTNQRAELAAVQRAVRAADPGVPLDIRTDSSYSIKSLTEWAPRWERNGWTTASGAPVQNQDLIRGTLADIRARDAPVSLTYVPGHSGVAGNEAADRLAVAGARQHGAQ</sequence>
<name>A0A9W8HA36_9FUNG</name>
<keyword evidence="8 11" id="KW-0378">Hydrolase</keyword>
<evidence type="ECO:0000256" key="2">
    <source>
        <dbReference type="ARBA" id="ARBA00001946"/>
    </source>
</evidence>
<dbReference type="GO" id="GO:0046872">
    <property type="term" value="F:metal ion binding"/>
    <property type="evidence" value="ECO:0007669"/>
    <property type="project" value="UniProtKB-KW"/>
</dbReference>
<dbReference type="InterPro" id="IPR050092">
    <property type="entry name" value="RNase_H"/>
</dbReference>
<evidence type="ECO:0000313" key="12">
    <source>
        <dbReference type="Proteomes" id="UP001140217"/>
    </source>
</evidence>
<dbReference type="GO" id="GO:0043137">
    <property type="term" value="P:DNA replication, removal of RNA primer"/>
    <property type="evidence" value="ECO:0007669"/>
    <property type="project" value="TreeGrafter"/>
</dbReference>
<dbReference type="AlphaFoldDB" id="A0A9W8HA36"/>